<evidence type="ECO:0000256" key="2">
    <source>
        <dbReference type="ARBA" id="ARBA00022692"/>
    </source>
</evidence>
<evidence type="ECO:0000259" key="6">
    <source>
        <dbReference type="Pfam" id="PF01103"/>
    </source>
</evidence>
<dbReference type="Proteomes" id="UP000607559">
    <property type="component" value="Unassembled WGS sequence"/>
</dbReference>
<dbReference type="Gene3D" id="2.40.160.50">
    <property type="entry name" value="membrane protein fhac: a member of the omp85/tpsb transporter family"/>
    <property type="match status" value="1"/>
</dbReference>
<evidence type="ECO:0000256" key="5">
    <source>
        <dbReference type="ARBA" id="ARBA00023237"/>
    </source>
</evidence>
<dbReference type="PANTHER" id="PTHR12815">
    <property type="entry name" value="SORTING AND ASSEMBLY MACHINERY SAMM50 PROTEIN FAMILY MEMBER"/>
    <property type="match status" value="1"/>
</dbReference>
<accession>A0A8J2U9P8</accession>
<dbReference type="GO" id="GO:0019867">
    <property type="term" value="C:outer membrane"/>
    <property type="evidence" value="ECO:0007669"/>
    <property type="project" value="InterPro"/>
</dbReference>
<comment type="caution">
    <text evidence="7">The sequence shown here is derived from an EMBL/GenBank/DDBJ whole genome shotgun (WGS) entry which is preliminary data.</text>
</comment>
<dbReference type="InterPro" id="IPR039910">
    <property type="entry name" value="D15-like"/>
</dbReference>
<evidence type="ECO:0000256" key="1">
    <source>
        <dbReference type="ARBA" id="ARBA00004370"/>
    </source>
</evidence>
<keyword evidence="2" id="KW-0812">Transmembrane</keyword>
<dbReference type="AlphaFoldDB" id="A0A8J2U9P8"/>
<feature type="domain" description="Bacterial surface antigen (D15)" evidence="6">
    <location>
        <begin position="574"/>
        <end position="782"/>
    </location>
</feature>
<proteinExistence type="predicted"/>
<evidence type="ECO:0000313" key="7">
    <source>
        <dbReference type="EMBL" id="GGA87900.1"/>
    </source>
</evidence>
<evidence type="ECO:0000256" key="4">
    <source>
        <dbReference type="ARBA" id="ARBA00023136"/>
    </source>
</evidence>
<dbReference type="RefSeq" id="WP_229688768.1">
    <property type="nucleotide sequence ID" value="NZ_BMJC01000001.1"/>
</dbReference>
<dbReference type="EMBL" id="BMJC01000001">
    <property type="protein sequence ID" value="GGA87900.1"/>
    <property type="molecule type" value="Genomic_DNA"/>
</dbReference>
<reference evidence="7" key="1">
    <citation type="journal article" date="2014" name="Int. J. Syst. Evol. Microbiol.">
        <title>Complete genome sequence of Corynebacterium casei LMG S-19264T (=DSM 44701T), isolated from a smear-ripened cheese.</title>
        <authorList>
            <consortium name="US DOE Joint Genome Institute (JGI-PGF)"/>
            <person name="Walter F."/>
            <person name="Albersmeier A."/>
            <person name="Kalinowski J."/>
            <person name="Ruckert C."/>
        </authorList>
    </citation>
    <scope>NUCLEOTIDE SEQUENCE</scope>
    <source>
        <strain evidence="7">CGMCC 1.15448</strain>
    </source>
</reference>
<dbReference type="Pfam" id="PF01103">
    <property type="entry name" value="Omp85"/>
    <property type="match status" value="1"/>
</dbReference>
<keyword evidence="3" id="KW-0732">Signal</keyword>
<gene>
    <name evidence="7" type="ORF">GCM10011511_08770</name>
</gene>
<keyword evidence="4" id="KW-0472">Membrane</keyword>
<sequence>MLLSIGIISLLFSCTVPRHYQYHQPFVYAVNVKVSGPLSAGEKQDLETKLPNQLDDSLRTQIVSIAGIYRKVMYPPVFDTANIRRSKLFMVALLNSQGYYTPDVKGTYHIDTVRFKKHPERNEYRVTIDFTVNPGKQLKLDSIGFNLSTPALQELALQHRNESLLKKGVPYSKQLMSNELDRIVLLFRNNGYYYFAREDLVIIRDTVVSALIDPNLDPFQQAALLADLKKKREHPSINVEVNQRPVRDSSHITRYSIGHVSIYPDLPIILEDTVTVSNIDTSSARGFTIISRANKFRPWVLTDNVFIRPGHLYRQQNTIRTLNRFNQMGAWQQATMNFVPSDSADTVLDATLKLYPHIKQAFNVDYEVARNTNDIVTATNLFGINANIGLRNRNAFKESVLTATTLRGGVELGSDFIQTTQASISHTISFPRLIPSGLVRFLPHWVIPRASRLDSLRSLINVNASYIDRRQFFTMRSINGSFGWESTWGNRSLLLRPINIEYTQLDKTDSFNRYLQKVPSLNLAFRSGLVMSMQAVYKSFHKVGNRTDFLTLSGESSGALFGLIKQLDEGSLWRFIKGEVDYRRHYDFRRTQLAFHAYAGAGWAYGRQGTGGEETLPFYKAFFAGGPNSMRGWQVRQLGLGSSKFYDTAGKAEGTFPLDRFGDVQLEGNVEYRFPLGSIFGVKILSALYVDAGNIWDRHVLIDTPNITAIADRGSDFKFNRFYKEIAVDAGSGLRFDFEWFLIRLDYAYKIKDPQRSDHSDSWFYGLQLFKGQFQLGIGYPF</sequence>
<name>A0A8J2U9P8_9BACT</name>
<keyword evidence="8" id="KW-1185">Reference proteome</keyword>
<evidence type="ECO:0000256" key="3">
    <source>
        <dbReference type="ARBA" id="ARBA00022729"/>
    </source>
</evidence>
<dbReference type="PANTHER" id="PTHR12815:SF47">
    <property type="entry name" value="TRANSLOCATION AND ASSEMBLY MODULE SUBUNIT TAMA"/>
    <property type="match status" value="1"/>
</dbReference>
<dbReference type="InterPro" id="IPR000184">
    <property type="entry name" value="Bac_surfAg_D15"/>
</dbReference>
<organism evidence="7 8">
    <name type="scientific">Puia dinghuensis</name>
    <dbReference type="NCBI Taxonomy" id="1792502"/>
    <lineage>
        <taxon>Bacteria</taxon>
        <taxon>Pseudomonadati</taxon>
        <taxon>Bacteroidota</taxon>
        <taxon>Chitinophagia</taxon>
        <taxon>Chitinophagales</taxon>
        <taxon>Chitinophagaceae</taxon>
        <taxon>Puia</taxon>
    </lineage>
</organism>
<protein>
    <submittedName>
        <fullName evidence="7">Membrane protein</fullName>
    </submittedName>
</protein>
<comment type="subcellular location">
    <subcellularLocation>
        <location evidence="1">Membrane</location>
    </subcellularLocation>
</comment>
<reference evidence="7" key="2">
    <citation type="submission" date="2020-09" db="EMBL/GenBank/DDBJ databases">
        <authorList>
            <person name="Sun Q."/>
            <person name="Zhou Y."/>
        </authorList>
    </citation>
    <scope>NUCLEOTIDE SEQUENCE</scope>
    <source>
        <strain evidence="7">CGMCC 1.15448</strain>
    </source>
</reference>
<keyword evidence="5" id="KW-0998">Cell outer membrane</keyword>
<evidence type="ECO:0000313" key="8">
    <source>
        <dbReference type="Proteomes" id="UP000607559"/>
    </source>
</evidence>